<feature type="transmembrane region" description="Helical" evidence="9">
    <location>
        <begin position="422"/>
        <end position="442"/>
    </location>
</feature>
<dbReference type="EMBL" id="JAVRER010000023">
    <property type="protein sequence ID" value="MDT0417060.1"/>
    <property type="molecule type" value="Genomic_DNA"/>
</dbReference>
<gene>
    <name evidence="11" type="ORF">RM574_16345</name>
</gene>
<proteinExistence type="predicted"/>
<evidence type="ECO:0000256" key="1">
    <source>
        <dbReference type="ARBA" id="ARBA00004651"/>
    </source>
</evidence>
<comment type="subcellular location">
    <subcellularLocation>
        <location evidence="1">Cell membrane</location>
        <topology evidence="1">Multi-pass membrane protein</topology>
    </subcellularLocation>
</comment>
<evidence type="ECO:0000256" key="9">
    <source>
        <dbReference type="SAM" id="Phobius"/>
    </source>
</evidence>
<keyword evidence="7 9" id="KW-0472">Membrane</keyword>
<feature type="transmembrane region" description="Helical" evidence="9">
    <location>
        <begin position="205"/>
        <end position="224"/>
    </location>
</feature>
<evidence type="ECO:0000256" key="7">
    <source>
        <dbReference type="ARBA" id="ARBA00023136"/>
    </source>
</evidence>
<keyword evidence="3 11" id="KW-0328">Glycosyltransferase</keyword>
<name>A0ABD5E9W4_9ACTN</name>
<dbReference type="GO" id="GO:0016757">
    <property type="term" value="F:glycosyltransferase activity"/>
    <property type="evidence" value="ECO:0007669"/>
    <property type="project" value="UniProtKB-KW"/>
</dbReference>
<feature type="transmembrane region" description="Helical" evidence="9">
    <location>
        <begin position="153"/>
        <end position="175"/>
    </location>
</feature>
<keyword evidence="4 11" id="KW-0808">Transferase</keyword>
<evidence type="ECO:0000259" key="10">
    <source>
        <dbReference type="Pfam" id="PF13231"/>
    </source>
</evidence>
<evidence type="ECO:0000256" key="2">
    <source>
        <dbReference type="ARBA" id="ARBA00022475"/>
    </source>
</evidence>
<evidence type="ECO:0000256" key="4">
    <source>
        <dbReference type="ARBA" id="ARBA00022679"/>
    </source>
</evidence>
<dbReference type="InterPro" id="IPR038731">
    <property type="entry name" value="RgtA/B/C-like"/>
</dbReference>
<reference evidence="12" key="1">
    <citation type="submission" date="2023-07" db="EMBL/GenBank/DDBJ databases">
        <title>30 novel species of actinomycetes from the DSMZ collection.</title>
        <authorList>
            <person name="Nouioui I."/>
        </authorList>
    </citation>
    <scope>NUCLEOTIDE SEQUENCE [LARGE SCALE GENOMIC DNA]</scope>
    <source>
        <strain evidence="12">DSM 41982</strain>
    </source>
</reference>
<feature type="region of interest" description="Disordered" evidence="8">
    <location>
        <begin position="1"/>
        <end position="38"/>
    </location>
</feature>
<keyword evidence="2" id="KW-1003">Cell membrane</keyword>
<feature type="transmembrane region" description="Helical" evidence="9">
    <location>
        <begin position="79"/>
        <end position="100"/>
    </location>
</feature>
<feature type="transmembrane region" description="Helical" evidence="9">
    <location>
        <begin position="364"/>
        <end position="384"/>
    </location>
</feature>
<dbReference type="EC" id="2.4.-.-" evidence="11"/>
<dbReference type="RefSeq" id="WP_007826028.1">
    <property type="nucleotide sequence ID" value="NZ_JAVRER010000023.1"/>
</dbReference>
<protein>
    <submittedName>
        <fullName evidence="11">Glycosyltransferase family 39 protein</fullName>
        <ecNumber evidence="11">2.4.-.-</ecNumber>
    </submittedName>
</protein>
<feature type="transmembrane region" description="Helical" evidence="9">
    <location>
        <begin position="275"/>
        <end position="295"/>
    </location>
</feature>
<dbReference type="GO" id="GO:0005886">
    <property type="term" value="C:plasma membrane"/>
    <property type="evidence" value="ECO:0007669"/>
    <property type="project" value="UniProtKB-SubCell"/>
</dbReference>
<evidence type="ECO:0000256" key="8">
    <source>
        <dbReference type="SAM" id="MobiDB-lite"/>
    </source>
</evidence>
<dbReference type="PANTHER" id="PTHR33908:SF11">
    <property type="entry name" value="MEMBRANE PROTEIN"/>
    <property type="match status" value="1"/>
</dbReference>
<dbReference type="Proteomes" id="UP001183607">
    <property type="component" value="Unassembled WGS sequence"/>
</dbReference>
<dbReference type="PANTHER" id="PTHR33908">
    <property type="entry name" value="MANNOSYLTRANSFERASE YKCB-RELATED"/>
    <property type="match status" value="1"/>
</dbReference>
<dbReference type="AlphaFoldDB" id="A0ABD5E9W4"/>
<sequence>MDSWNTAGPGTYEHDAAPHPYPPAPADPALDPPTQNFARVPAPQADAFDLNPQRAPVAGYRVPEVPESAWSVDTRRSTLISRGALLCVLLVQAILTLRLGGSVFQDEALYIASGHYELANLLHGTPLPVDFADYFSGHPKLYPVLAALVDDRFGLSGVRFLSLLFLLATTTLLYASTRRLFNARSALGAAALFAVVQPTLTLGRLATYDGAALFLLALGLWLVVRTGRMRVPAVLLAAPPIALACGVKYAAALYVPTLVLLAVLTAYRQRGARTLLRGVVLGLGILALLGLGYALSGPLGGITSTTTDRAHGGDPASRLLDHSAQWGGLLVLTAAGGSIAYVLRARMVEMPWVRGSTPGRWRRALLGLLLTGTAFLAPAYQIHLQTEVSLFKHVGFGLLFAAPMAGLGMSRLIGPHFRNPQLGIMLFVLTLVLGMVQAQNAFSWPDARGPAKYLRTVVDKKGLYLAEESEVPAYLLRDRTDWNQWVNTTFFQYTAKDGKRYEGSDPAGFAAAVRDARFDAIMLRGGVTPEVDAAVEKALRGNPHYRLTGRFPTTTSSGDSVYRIWVKQ</sequence>
<dbReference type="Pfam" id="PF13231">
    <property type="entry name" value="PMT_2"/>
    <property type="match status" value="1"/>
</dbReference>
<feature type="transmembrane region" description="Helical" evidence="9">
    <location>
        <begin position="324"/>
        <end position="343"/>
    </location>
</feature>
<accession>A0ABD5E9W4</accession>
<keyword evidence="5 9" id="KW-0812">Transmembrane</keyword>
<feature type="transmembrane region" description="Helical" evidence="9">
    <location>
        <begin position="390"/>
        <end position="410"/>
    </location>
</feature>
<organism evidence="11 12">
    <name type="scientific">Streptomyces evansiae</name>
    <dbReference type="NCBI Taxonomy" id="3075535"/>
    <lineage>
        <taxon>Bacteria</taxon>
        <taxon>Bacillati</taxon>
        <taxon>Actinomycetota</taxon>
        <taxon>Actinomycetes</taxon>
        <taxon>Kitasatosporales</taxon>
        <taxon>Streptomycetaceae</taxon>
        <taxon>Streptomyces</taxon>
    </lineage>
</organism>
<feature type="transmembrane region" description="Helical" evidence="9">
    <location>
        <begin position="236"/>
        <end position="263"/>
    </location>
</feature>
<evidence type="ECO:0000256" key="5">
    <source>
        <dbReference type="ARBA" id="ARBA00022692"/>
    </source>
</evidence>
<evidence type="ECO:0000256" key="3">
    <source>
        <dbReference type="ARBA" id="ARBA00022676"/>
    </source>
</evidence>
<feature type="domain" description="Glycosyltransferase RgtA/B/C/D-like" evidence="10">
    <location>
        <begin position="154"/>
        <end position="283"/>
    </location>
</feature>
<keyword evidence="6 9" id="KW-1133">Transmembrane helix</keyword>
<comment type="caution">
    <text evidence="11">The sequence shown here is derived from an EMBL/GenBank/DDBJ whole genome shotgun (WGS) entry which is preliminary data.</text>
</comment>
<dbReference type="InterPro" id="IPR050297">
    <property type="entry name" value="LipidA_mod_glycosyltrf_83"/>
</dbReference>
<evidence type="ECO:0000256" key="6">
    <source>
        <dbReference type="ARBA" id="ARBA00022989"/>
    </source>
</evidence>
<dbReference type="GO" id="GO:0009103">
    <property type="term" value="P:lipopolysaccharide biosynthetic process"/>
    <property type="evidence" value="ECO:0007669"/>
    <property type="project" value="UniProtKB-ARBA"/>
</dbReference>
<evidence type="ECO:0000313" key="11">
    <source>
        <dbReference type="EMBL" id="MDT0417060.1"/>
    </source>
</evidence>
<evidence type="ECO:0000313" key="12">
    <source>
        <dbReference type="Proteomes" id="UP001183607"/>
    </source>
</evidence>